<protein>
    <submittedName>
        <fullName evidence="1">Uncharacterized protein</fullName>
    </submittedName>
</protein>
<evidence type="ECO:0000313" key="1">
    <source>
        <dbReference type="EMBL" id="GIF92374.1"/>
    </source>
</evidence>
<keyword evidence="2" id="KW-1185">Reference proteome</keyword>
<comment type="caution">
    <text evidence="1">The sequence shown here is derived from an EMBL/GenBank/DDBJ whole genome shotgun (WGS) entry which is preliminary data.</text>
</comment>
<dbReference type="AlphaFoldDB" id="A0A8J3KAC4"/>
<proteinExistence type="predicted"/>
<reference evidence="1 2" key="1">
    <citation type="submission" date="2021-01" db="EMBL/GenBank/DDBJ databases">
        <title>Whole genome shotgun sequence of Catellatospora chokoriensis NBRC 107358.</title>
        <authorList>
            <person name="Komaki H."/>
            <person name="Tamura T."/>
        </authorList>
    </citation>
    <scope>NUCLEOTIDE SEQUENCE [LARGE SCALE GENOMIC DNA]</scope>
    <source>
        <strain evidence="1 2">NBRC 107358</strain>
    </source>
</reference>
<name>A0A8J3KAC4_9ACTN</name>
<evidence type="ECO:0000313" key="2">
    <source>
        <dbReference type="Proteomes" id="UP000619293"/>
    </source>
</evidence>
<dbReference type="Proteomes" id="UP000619293">
    <property type="component" value="Unassembled WGS sequence"/>
</dbReference>
<sequence>MLGVADGRGDATAVTLAEGVCGTGDGAAVAVGAAASPDGAVGCSSSGITRTASTAIPATAEAAVPAIQTLGSFRLIGILPSSVSGVPDRPYYLRGARATDTRGATSGAARRVQA</sequence>
<organism evidence="1 2">
    <name type="scientific">Catellatospora chokoriensis</name>
    <dbReference type="NCBI Taxonomy" id="310353"/>
    <lineage>
        <taxon>Bacteria</taxon>
        <taxon>Bacillati</taxon>
        <taxon>Actinomycetota</taxon>
        <taxon>Actinomycetes</taxon>
        <taxon>Micromonosporales</taxon>
        <taxon>Micromonosporaceae</taxon>
        <taxon>Catellatospora</taxon>
    </lineage>
</organism>
<dbReference type="EMBL" id="BONG01000044">
    <property type="protein sequence ID" value="GIF92374.1"/>
    <property type="molecule type" value="Genomic_DNA"/>
</dbReference>
<accession>A0A8J3KAC4</accession>
<gene>
    <name evidence="1" type="ORF">Cch02nite_58180</name>
</gene>